<evidence type="ECO:0000256" key="6">
    <source>
        <dbReference type="ARBA" id="ARBA00022833"/>
    </source>
</evidence>
<dbReference type="Gene3D" id="3.40.630.10">
    <property type="entry name" value="Zn peptidases"/>
    <property type="match status" value="1"/>
</dbReference>
<dbReference type="InterPro" id="IPR002933">
    <property type="entry name" value="Peptidase_M20"/>
</dbReference>
<comment type="catalytic activity">
    <reaction evidence="10">
        <text>N-(4Z,7Z,10Z,13Z,16Z,19Z-docosahexaenoyl)-L-phenylalanine + H2O = (4Z,7Z,10Z,13Z,16Z,19Z)-docosahexaenoate + L-phenylalanine</text>
        <dbReference type="Rhea" id="RHEA:64132"/>
        <dbReference type="ChEBI" id="CHEBI:15377"/>
        <dbReference type="ChEBI" id="CHEBI:58095"/>
        <dbReference type="ChEBI" id="CHEBI:77016"/>
        <dbReference type="ChEBI" id="CHEBI:149701"/>
    </reaction>
    <physiologicalReaction direction="left-to-right" evidence="10">
        <dbReference type="Rhea" id="RHEA:64133"/>
    </physiologicalReaction>
</comment>
<comment type="catalytic activity">
    <reaction evidence="21">
        <text>N-(9Z-octadecenoyl)-L-tryptophan + H2O = L-tryptophan + (9Z)-octadecenoate</text>
        <dbReference type="Rhea" id="RHEA:64176"/>
        <dbReference type="ChEBI" id="CHEBI:15377"/>
        <dbReference type="ChEBI" id="CHEBI:30823"/>
        <dbReference type="ChEBI" id="CHEBI:57912"/>
        <dbReference type="ChEBI" id="CHEBI:149733"/>
    </reaction>
    <physiologicalReaction direction="left-to-right" evidence="21">
        <dbReference type="Rhea" id="RHEA:64177"/>
    </physiologicalReaction>
</comment>
<comment type="catalytic activity">
    <reaction evidence="14">
        <text>N-hexadecanoyl-L-phenylalanine + H2O = hexadecanoate + L-phenylalanine</text>
        <dbReference type="Rhea" id="RHEA:64124"/>
        <dbReference type="ChEBI" id="CHEBI:7896"/>
        <dbReference type="ChEBI" id="CHEBI:15377"/>
        <dbReference type="ChEBI" id="CHEBI:58095"/>
        <dbReference type="ChEBI" id="CHEBI:149699"/>
    </reaction>
    <physiologicalReaction direction="left-to-right" evidence="14">
        <dbReference type="Rhea" id="RHEA:64125"/>
    </physiologicalReaction>
</comment>
<dbReference type="InterPro" id="IPR047177">
    <property type="entry name" value="Pept_M20A"/>
</dbReference>
<comment type="pathway">
    <text evidence="1">Lipid metabolism; fatty acid metabolism.</text>
</comment>
<evidence type="ECO:0000256" key="13">
    <source>
        <dbReference type="ARBA" id="ARBA00047874"/>
    </source>
</evidence>
<evidence type="ECO:0000256" key="26">
    <source>
        <dbReference type="ARBA" id="ARBA00049457"/>
    </source>
</evidence>
<dbReference type="EMBL" id="HACG01020609">
    <property type="protein sequence ID" value="CEK67474.1"/>
    <property type="molecule type" value="Transcribed_RNA"/>
</dbReference>
<evidence type="ECO:0000256" key="21">
    <source>
        <dbReference type="ARBA" id="ARBA00048822"/>
    </source>
</evidence>
<evidence type="ECO:0000256" key="9">
    <source>
        <dbReference type="ARBA" id="ARBA00047450"/>
    </source>
</evidence>
<comment type="catalytic activity">
    <reaction evidence="25">
        <text>N-(5Z,8Z,11Z,14Z-eicosatetraenoyl)-L-serine + H2O = (5Z,8Z,11Z,14Z)-eicosatetraenoate + L-serine</text>
        <dbReference type="Rhea" id="RHEA:64116"/>
        <dbReference type="ChEBI" id="CHEBI:15377"/>
        <dbReference type="ChEBI" id="CHEBI:32395"/>
        <dbReference type="ChEBI" id="CHEBI:33384"/>
        <dbReference type="ChEBI" id="CHEBI:149697"/>
    </reaction>
    <physiologicalReaction direction="left-to-right" evidence="25">
        <dbReference type="Rhea" id="RHEA:64117"/>
    </physiologicalReaction>
    <physiologicalReaction direction="right-to-left" evidence="25">
        <dbReference type="Rhea" id="RHEA:64118"/>
    </physiologicalReaction>
</comment>
<accession>A0A0B6ZFW3</accession>
<evidence type="ECO:0000256" key="11">
    <source>
        <dbReference type="ARBA" id="ARBA00047723"/>
    </source>
</evidence>
<dbReference type="Gene3D" id="3.30.70.360">
    <property type="match status" value="1"/>
</dbReference>
<comment type="catalytic activity">
    <reaction evidence="26">
        <text>N-(9Z-octadecenoyl)-L-lysine + H2O = L-lysine + (9Z)-octadecenoate</text>
        <dbReference type="Rhea" id="RHEA:64192"/>
        <dbReference type="ChEBI" id="CHEBI:15377"/>
        <dbReference type="ChEBI" id="CHEBI:30823"/>
        <dbReference type="ChEBI" id="CHEBI:32551"/>
        <dbReference type="ChEBI" id="CHEBI:149731"/>
    </reaction>
    <physiologicalReaction direction="left-to-right" evidence="26">
        <dbReference type="Rhea" id="RHEA:64193"/>
    </physiologicalReaction>
</comment>
<evidence type="ECO:0000256" key="7">
    <source>
        <dbReference type="ARBA" id="ARBA00034698"/>
    </source>
</evidence>
<dbReference type="GO" id="GO:0004046">
    <property type="term" value="F:aminoacylase activity"/>
    <property type="evidence" value="ECO:0007669"/>
    <property type="project" value="UniProtKB-EC"/>
</dbReference>
<evidence type="ECO:0000256" key="25">
    <source>
        <dbReference type="ARBA" id="ARBA00049100"/>
    </source>
</evidence>
<comment type="catalytic activity">
    <reaction evidence="11">
        <text>N-octadecanoyl-L-phenylalanine + H2O = octadecanoate + L-phenylalanine</text>
        <dbReference type="Rhea" id="RHEA:64128"/>
        <dbReference type="ChEBI" id="CHEBI:15377"/>
        <dbReference type="ChEBI" id="CHEBI:25629"/>
        <dbReference type="ChEBI" id="CHEBI:58095"/>
        <dbReference type="ChEBI" id="CHEBI:149700"/>
    </reaction>
    <physiologicalReaction direction="left-to-right" evidence="11">
        <dbReference type="Rhea" id="RHEA:64129"/>
    </physiologicalReaction>
</comment>
<comment type="catalytic activity">
    <reaction evidence="12">
        <text>N-(9Z-octadecenoyl)-L-tyrosine + H2O = L-tyrosine + (9Z)-octadecenoate</text>
        <dbReference type="Rhea" id="RHEA:64184"/>
        <dbReference type="ChEBI" id="CHEBI:15377"/>
        <dbReference type="ChEBI" id="CHEBI:30823"/>
        <dbReference type="ChEBI" id="CHEBI:58315"/>
        <dbReference type="ChEBI" id="CHEBI:149734"/>
    </reaction>
    <physiologicalReaction direction="left-to-right" evidence="12">
        <dbReference type="Rhea" id="RHEA:64185"/>
    </physiologicalReaction>
</comment>
<dbReference type="GO" id="GO:0005576">
    <property type="term" value="C:extracellular region"/>
    <property type="evidence" value="ECO:0007669"/>
    <property type="project" value="UniProtKB-ARBA"/>
</dbReference>
<dbReference type="GO" id="GO:1990845">
    <property type="term" value="P:adaptive thermogenesis"/>
    <property type="evidence" value="ECO:0007669"/>
    <property type="project" value="UniProtKB-ARBA"/>
</dbReference>
<dbReference type="Pfam" id="PF01546">
    <property type="entry name" value="Peptidase_M20"/>
    <property type="match status" value="1"/>
</dbReference>
<evidence type="ECO:0000256" key="10">
    <source>
        <dbReference type="ARBA" id="ARBA00047567"/>
    </source>
</evidence>
<reference evidence="28" key="1">
    <citation type="submission" date="2014-12" db="EMBL/GenBank/DDBJ databases">
        <title>Insight into the proteome of Arion vulgaris.</title>
        <authorList>
            <person name="Aradska J."/>
            <person name="Bulat T."/>
            <person name="Smidak R."/>
            <person name="Sarate P."/>
            <person name="Gangsoo J."/>
            <person name="Sialana F."/>
            <person name="Bilban M."/>
            <person name="Lubec G."/>
        </authorList>
    </citation>
    <scope>NUCLEOTIDE SEQUENCE</scope>
    <source>
        <tissue evidence="28">Skin</tissue>
    </source>
</reference>
<proteinExistence type="inferred from homology"/>
<evidence type="ECO:0000256" key="22">
    <source>
        <dbReference type="ARBA" id="ARBA00048827"/>
    </source>
</evidence>
<dbReference type="GO" id="GO:0043604">
    <property type="term" value="P:amide biosynthetic process"/>
    <property type="evidence" value="ECO:0007669"/>
    <property type="project" value="TreeGrafter"/>
</dbReference>
<keyword evidence="6" id="KW-0862">Zinc</keyword>
<comment type="catalytic activity">
    <reaction evidence="24">
        <text>L-phenylalanine + (9Z)-octadecenoate = N-(9Z-octadecenoyl)-L-phenylalanine + H2O</text>
        <dbReference type="Rhea" id="RHEA:51300"/>
        <dbReference type="ChEBI" id="CHEBI:15377"/>
        <dbReference type="ChEBI" id="CHEBI:30823"/>
        <dbReference type="ChEBI" id="CHEBI:58095"/>
        <dbReference type="ChEBI" id="CHEBI:134020"/>
    </reaction>
    <physiologicalReaction direction="left-to-right" evidence="24">
        <dbReference type="Rhea" id="RHEA:51301"/>
    </physiologicalReaction>
    <physiologicalReaction direction="right-to-left" evidence="24">
        <dbReference type="Rhea" id="RHEA:51302"/>
    </physiologicalReaction>
</comment>
<sequence length="502" mass="56065">MIKVVLLAALIIFLTIIIVRTINLSRHSPVVTECKVTDDDFIPLSEARIKRFQSALQFQSVSYDIGNYRRDDLKKFGDFIIKSFPAIHNSSLVEWELVNNYSLLYYIKGSNADLKPYLLTSHLDVVPATNLDAWDTPPFSGNIINGYIYGRGTIDAKHTVMGILESVEYLLSEGIKPVRSFYIGFGHDEEVQGQDGARLIAARLKEKGVTELEYLSDEGLTVTEGLVSGVNNPVASIGVCEKGQVVLKLSVKNAPGHSSMPAKESTVGILAKAVYRLESNPHPSMLGTGVETEFLESLAPEMGIAQRTMIANIWIFKPLLSWFLSLKPHSSAIIRTVTSVTMFNAGVKKNVIPPLAEAIVNHRIHPSQTVQEVIEYDRNVIGDSRVIIESEYEMEPHPTAGHGDSDFGYQVLKSTIRQIWPKAVVVPGILMGNTDTRHYLHFTNNVFRFSPTHFPGDVERFHGLNERIAVKNYEQVINFFFHLIRNSDQVALSSVHEHHSDL</sequence>
<feature type="domain" description="Peptidase M20 dimerisation" evidence="27">
    <location>
        <begin position="241"/>
        <end position="375"/>
    </location>
</feature>
<organism evidence="28">
    <name type="scientific">Arion vulgaris</name>
    <dbReference type="NCBI Taxonomy" id="1028688"/>
    <lineage>
        <taxon>Eukaryota</taxon>
        <taxon>Metazoa</taxon>
        <taxon>Spiralia</taxon>
        <taxon>Lophotrochozoa</taxon>
        <taxon>Mollusca</taxon>
        <taxon>Gastropoda</taxon>
        <taxon>Heterobranchia</taxon>
        <taxon>Euthyneura</taxon>
        <taxon>Panpulmonata</taxon>
        <taxon>Eupulmonata</taxon>
        <taxon>Stylommatophora</taxon>
        <taxon>Helicina</taxon>
        <taxon>Arionoidea</taxon>
        <taxon>Arionidae</taxon>
        <taxon>Arion</taxon>
    </lineage>
</organism>
<evidence type="ECO:0000259" key="27">
    <source>
        <dbReference type="Pfam" id="PF07687"/>
    </source>
</evidence>
<name>A0A0B6ZFW3_9EUPU</name>
<dbReference type="GO" id="GO:0006520">
    <property type="term" value="P:amino acid metabolic process"/>
    <property type="evidence" value="ECO:0007669"/>
    <property type="project" value="TreeGrafter"/>
</dbReference>
<comment type="similarity">
    <text evidence="2">Belongs to the peptidase M20A family.</text>
</comment>
<evidence type="ECO:0000256" key="18">
    <source>
        <dbReference type="ARBA" id="ARBA00048579"/>
    </source>
</evidence>
<dbReference type="AlphaFoldDB" id="A0A0B6ZFW3"/>
<keyword evidence="4" id="KW-0479">Metal-binding</keyword>
<evidence type="ECO:0000256" key="17">
    <source>
        <dbReference type="ARBA" id="ARBA00048402"/>
    </source>
</evidence>
<evidence type="ECO:0000256" key="2">
    <source>
        <dbReference type="ARBA" id="ARBA00006247"/>
    </source>
</evidence>
<comment type="catalytic activity">
    <reaction evidence="20">
        <text>N-(9Z-octadecenoyl)-L-glutamine + H2O = L-glutamine + (9Z)-octadecenoate</text>
        <dbReference type="Rhea" id="RHEA:51356"/>
        <dbReference type="ChEBI" id="CHEBI:15377"/>
        <dbReference type="ChEBI" id="CHEBI:30823"/>
        <dbReference type="ChEBI" id="CHEBI:58359"/>
        <dbReference type="ChEBI" id="CHEBI:134033"/>
    </reaction>
    <physiologicalReaction direction="left-to-right" evidence="20">
        <dbReference type="Rhea" id="RHEA:51357"/>
    </physiologicalReaction>
</comment>
<dbReference type="GO" id="GO:0008233">
    <property type="term" value="F:peptidase activity"/>
    <property type="evidence" value="ECO:0007669"/>
    <property type="project" value="UniProtKB-KW"/>
</dbReference>
<comment type="catalytic activity">
    <reaction evidence="18">
        <text>an N-acyl-L-amino acid + H2O = an L-alpha-amino acid + a carboxylate</text>
        <dbReference type="Rhea" id="RHEA:15565"/>
        <dbReference type="ChEBI" id="CHEBI:15377"/>
        <dbReference type="ChEBI" id="CHEBI:29067"/>
        <dbReference type="ChEBI" id="CHEBI:59869"/>
        <dbReference type="ChEBI" id="CHEBI:59874"/>
        <dbReference type="EC" id="3.5.1.14"/>
    </reaction>
    <physiologicalReaction direction="left-to-right" evidence="18">
        <dbReference type="Rhea" id="RHEA:15566"/>
    </physiologicalReaction>
    <physiologicalReaction direction="right-to-left" evidence="18">
        <dbReference type="Rhea" id="RHEA:15567"/>
    </physiologicalReaction>
</comment>
<dbReference type="GO" id="GO:0006629">
    <property type="term" value="P:lipid metabolic process"/>
    <property type="evidence" value="ECO:0007669"/>
    <property type="project" value="UniProtKB-ARBA"/>
</dbReference>
<keyword evidence="3" id="KW-0645">Protease</keyword>
<comment type="catalytic activity">
    <reaction evidence="23">
        <text>an N-acyl-aromatic L-alpha-amino acid + H2O = an aromatic L-alpha-amino acid + a carboxylate</text>
        <dbReference type="Rhea" id="RHEA:54184"/>
        <dbReference type="ChEBI" id="CHEBI:15377"/>
        <dbReference type="ChEBI" id="CHEBI:29067"/>
        <dbReference type="ChEBI" id="CHEBI:84824"/>
        <dbReference type="ChEBI" id="CHEBI:138093"/>
        <dbReference type="EC" id="3.5.1.114"/>
    </reaction>
    <physiologicalReaction direction="left-to-right" evidence="23">
        <dbReference type="Rhea" id="RHEA:54185"/>
    </physiologicalReaction>
    <physiologicalReaction direction="right-to-left" evidence="23">
        <dbReference type="Rhea" id="RHEA:54186"/>
    </physiologicalReaction>
</comment>
<dbReference type="PANTHER" id="PTHR45962:SF1">
    <property type="entry name" value="N-FATTY-ACYL-AMINO ACID SYNTHASE_HYDROLASE PM20D1"/>
    <property type="match status" value="1"/>
</dbReference>
<dbReference type="SUPFAM" id="SSF55031">
    <property type="entry name" value="Bacterial exopeptidase dimerisation domain"/>
    <property type="match status" value="1"/>
</dbReference>
<dbReference type="GO" id="GO:0046872">
    <property type="term" value="F:metal ion binding"/>
    <property type="evidence" value="ECO:0007669"/>
    <property type="project" value="UniProtKB-KW"/>
</dbReference>
<comment type="pathway">
    <text evidence="7">Amino-acid metabolism.</text>
</comment>
<evidence type="ECO:0000256" key="1">
    <source>
        <dbReference type="ARBA" id="ARBA00004872"/>
    </source>
</evidence>
<protein>
    <recommendedName>
        <fullName evidence="27">Peptidase M20 dimerisation domain-containing protein</fullName>
    </recommendedName>
</protein>
<comment type="catalytic activity">
    <reaction evidence="13">
        <text>(5Z,8Z,11Z,14Z)-eicosatetraenoate + L-phenylalanine = N-(5Z,8Z,11Z,14Z-eicosatetraenoyl)-L-phenylalanine + H2O</text>
        <dbReference type="Rhea" id="RHEA:51312"/>
        <dbReference type="ChEBI" id="CHEBI:15377"/>
        <dbReference type="ChEBI" id="CHEBI:32395"/>
        <dbReference type="ChEBI" id="CHEBI:58095"/>
        <dbReference type="ChEBI" id="CHEBI:134022"/>
    </reaction>
    <physiologicalReaction direction="left-to-right" evidence="13">
        <dbReference type="Rhea" id="RHEA:51313"/>
    </physiologicalReaction>
    <physiologicalReaction direction="right-to-left" evidence="13">
        <dbReference type="Rhea" id="RHEA:51314"/>
    </physiologicalReaction>
</comment>
<evidence type="ECO:0000256" key="19">
    <source>
        <dbReference type="ARBA" id="ARBA00048597"/>
    </source>
</evidence>
<evidence type="ECO:0000256" key="5">
    <source>
        <dbReference type="ARBA" id="ARBA00022801"/>
    </source>
</evidence>
<evidence type="ECO:0000256" key="4">
    <source>
        <dbReference type="ARBA" id="ARBA00022723"/>
    </source>
</evidence>
<comment type="catalytic activity">
    <reaction evidence="9">
        <text>(9Z)-octadecenoate + glycine = N-(9Z-octadecenoyl)glycine + H2O</text>
        <dbReference type="Rhea" id="RHEA:51316"/>
        <dbReference type="ChEBI" id="CHEBI:15377"/>
        <dbReference type="ChEBI" id="CHEBI:30823"/>
        <dbReference type="ChEBI" id="CHEBI:57305"/>
        <dbReference type="ChEBI" id="CHEBI:133992"/>
    </reaction>
    <physiologicalReaction direction="right-to-left" evidence="9">
        <dbReference type="Rhea" id="RHEA:51318"/>
    </physiologicalReaction>
</comment>
<evidence type="ECO:0000256" key="23">
    <source>
        <dbReference type="ARBA" id="ARBA00048840"/>
    </source>
</evidence>
<evidence type="ECO:0000313" key="28">
    <source>
        <dbReference type="EMBL" id="CEK67474.1"/>
    </source>
</evidence>
<comment type="catalytic activity">
    <reaction evidence="17">
        <text>N-(5Z,8Z,11Z,14Z)-eicosatetraenoyl-glycine + H2O = (5Z,8Z,11Z,14Z)-eicosatetraenoate + glycine</text>
        <dbReference type="Rhea" id="RHEA:64108"/>
        <dbReference type="ChEBI" id="CHEBI:15377"/>
        <dbReference type="ChEBI" id="CHEBI:32395"/>
        <dbReference type="ChEBI" id="CHEBI:57305"/>
        <dbReference type="ChEBI" id="CHEBI:59002"/>
    </reaction>
    <physiologicalReaction direction="left-to-right" evidence="17">
        <dbReference type="Rhea" id="RHEA:64109"/>
    </physiologicalReaction>
    <physiologicalReaction direction="right-to-left" evidence="17">
        <dbReference type="Rhea" id="RHEA:64110"/>
    </physiologicalReaction>
</comment>
<comment type="catalytic activity">
    <reaction evidence="15">
        <text>N-(9Z-octadecenoyl)-L-methionine + H2O = (9Z)-octadecenoate + L-methionine</text>
        <dbReference type="Rhea" id="RHEA:64144"/>
        <dbReference type="ChEBI" id="CHEBI:15377"/>
        <dbReference type="ChEBI" id="CHEBI:30823"/>
        <dbReference type="ChEBI" id="CHEBI:57844"/>
        <dbReference type="ChEBI" id="CHEBI:149732"/>
    </reaction>
    <physiologicalReaction direction="left-to-right" evidence="15">
        <dbReference type="Rhea" id="RHEA:64145"/>
    </physiologicalReaction>
</comment>
<dbReference type="InterPro" id="IPR036264">
    <property type="entry name" value="Bact_exopeptidase_dim_dom"/>
</dbReference>
<gene>
    <name evidence="28" type="primary">ORF62764</name>
</gene>
<comment type="catalytic activity">
    <reaction evidence="19">
        <text>N-(9Z-octadecenoyl)-L-serine + H2O = L-serine + (9Z)-octadecenoate</text>
        <dbReference type="Rhea" id="RHEA:51352"/>
        <dbReference type="ChEBI" id="CHEBI:15377"/>
        <dbReference type="ChEBI" id="CHEBI:30823"/>
        <dbReference type="ChEBI" id="CHEBI:33384"/>
        <dbReference type="ChEBI" id="CHEBI:134031"/>
    </reaction>
    <physiologicalReaction direction="left-to-right" evidence="19">
        <dbReference type="Rhea" id="RHEA:51353"/>
    </physiologicalReaction>
</comment>
<dbReference type="GO" id="GO:0006508">
    <property type="term" value="P:proteolysis"/>
    <property type="evidence" value="ECO:0007669"/>
    <property type="project" value="UniProtKB-KW"/>
</dbReference>
<evidence type="ECO:0000256" key="15">
    <source>
        <dbReference type="ARBA" id="ARBA00048145"/>
    </source>
</evidence>
<dbReference type="FunFam" id="3.40.630.10:FF:000027">
    <property type="entry name" value="N-fatty-acyl-amino acid synthase/hydrolase PM20D1"/>
    <property type="match status" value="1"/>
</dbReference>
<evidence type="ECO:0000256" key="16">
    <source>
        <dbReference type="ARBA" id="ARBA00048380"/>
    </source>
</evidence>
<dbReference type="InterPro" id="IPR011650">
    <property type="entry name" value="Peptidase_M20_dimer"/>
</dbReference>
<evidence type="ECO:0000256" key="3">
    <source>
        <dbReference type="ARBA" id="ARBA00022670"/>
    </source>
</evidence>
<comment type="function">
    <text evidence="8">Secreted enzyme that regulates the endogenous N-fatty acyl amino acid (NAAs) tissue and circulating levels by functioning as a bidirectional NAA synthase/hydrolase. It condenses free fatty acids and free amino acids to generate NAAs and bidirectionally catalyzes the reverse hydrolysis reaction. Some of these NAAs stimulate oxidative metabolism via mitochondrial uncoupling, increasing energy expenditure in a UPC1-independent manner. Thereby, this secreted protein may indirectly regulate whole body energy expenditure. PM20D1 circulates in tight association with both low- and high-density (LDL and HDL,respectively) lipoprotein particles.</text>
</comment>
<dbReference type="Pfam" id="PF07687">
    <property type="entry name" value="M20_dimer"/>
    <property type="match status" value="1"/>
</dbReference>
<dbReference type="PANTHER" id="PTHR45962">
    <property type="entry name" value="N-FATTY-ACYL-AMINO ACID SYNTHASE/HYDROLASE PM20D1"/>
    <property type="match status" value="1"/>
</dbReference>
<dbReference type="Gene3D" id="1.10.150.900">
    <property type="match status" value="1"/>
</dbReference>
<evidence type="ECO:0000256" key="12">
    <source>
        <dbReference type="ARBA" id="ARBA00047866"/>
    </source>
</evidence>
<evidence type="ECO:0000256" key="14">
    <source>
        <dbReference type="ARBA" id="ARBA00047879"/>
    </source>
</evidence>
<dbReference type="FunFam" id="1.10.150.900:FF:000003">
    <property type="entry name" value="N-fatty-acyl-amino acid synthase/hydrolase PM20D1"/>
    <property type="match status" value="1"/>
</dbReference>
<dbReference type="SUPFAM" id="SSF53187">
    <property type="entry name" value="Zn-dependent exopeptidases"/>
    <property type="match status" value="1"/>
</dbReference>
<evidence type="ECO:0000256" key="8">
    <source>
        <dbReference type="ARBA" id="ARBA00046147"/>
    </source>
</evidence>
<comment type="catalytic activity">
    <reaction evidence="16">
        <text>N-(9Z-octadecenoyl)-L-asparagine + H2O = L-asparagine + (9Z)-octadecenoate</text>
        <dbReference type="Rhea" id="RHEA:64136"/>
        <dbReference type="ChEBI" id="CHEBI:15377"/>
        <dbReference type="ChEBI" id="CHEBI:30823"/>
        <dbReference type="ChEBI" id="CHEBI:58048"/>
        <dbReference type="ChEBI" id="CHEBI:149730"/>
    </reaction>
    <physiologicalReaction direction="left-to-right" evidence="16">
        <dbReference type="Rhea" id="RHEA:64137"/>
    </physiologicalReaction>
</comment>
<comment type="catalytic activity">
    <reaction evidence="22">
        <text>N-(9Z-octadecenoyl)-L-leucine + H2O = L-leucine + (9Z)-octadecenoate</text>
        <dbReference type="Rhea" id="RHEA:51360"/>
        <dbReference type="ChEBI" id="CHEBI:15377"/>
        <dbReference type="ChEBI" id="CHEBI:30823"/>
        <dbReference type="ChEBI" id="CHEBI:57427"/>
        <dbReference type="ChEBI" id="CHEBI:134035"/>
    </reaction>
    <physiologicalReaction direction="left-to-right" evidence="22">
        <dbReference type="Rhea" id="RHEA:51361"/>
    </physiologicalReaction>
    <physiologicalReaction direction="right-to-left" evidence="22">
        <dbReference type="Rhea" id="RHEA:51362"/>
    </physiologicalReaction>
</comment>
<evidence type="ECO:0000256" key="20">
    <source>
        <dbReference type="ARBA" id="ARBA00048729"/>
    </source>
</evidence>
<evidence type="ECO:0000256" key="24">
    <source>
        <dbReference type="ARBA" id="ARBA00048879"/>
    </source>
</evidence>
<keyword evidence="5" id="KW-0378">Hydrolase</keyword>
<dbReference type="GO" id="GO:0043605">
    <property type="term" value="P:amide catabolic process"/>
    <property type="evidence" value="ECO:0007669"/>
    <property type="project" value="UniProtKB-ARBA"/>
</dbReference>